<dbReference type="InterPro" id="IPR010982">
    <property type="entry name" value="Lambda_DNA-bd_dom_sf"/>
</dbReference>
<dbReference type="Gene3D" id="1.10.260.40">
    <property type="entry name" value="lambda repressor-like DNA-binding domains"/>
    <property type="match status" value="1"/>
</dbReference>
<reference evidence="5 7" key="2">
    <citation type="submission" date="2023-09" db="EMBL/GenBank/DDBJ databases">
        <title>Genomic characteristic of L. casei group strains isolated from clinical sources.</title>
        <authorList>
            <person name="Jarocki P."/>
        </authorList>
    </citation>
    <scope>NUCLEOTIDE SEQUENCE [LARGE SCALE GENOMIC DNA]</scope>
    <source>
        <strain evidence="5 7">LMG 24099</strain>
    </source>
</reference>
<gene>
    <name evidence="4" type="ORF">BGL52_14035</name>
    <name evidence="5" type="ORF">RWA16_13795</name>
</gene>
<keyword evidence="7" id="KW-1185">Reference proteome</keyword>
<keyword evidence="2" id="KW-0812">Transmembrane</keyword>
<dbReference type="SMART" id="SM00530">
    <property type="entry name" value="HTH_XRE"/>
    <property type="match status" value="1"/>
</dbReference>
<name>A0AAN1F107_LACCA</name>
<evidence type="ECO:0000313" key="6">
    <source>
        <dbReference type="Proteomes" id="UP000195609"/>
    </source>
</evidence>
<reference evidence="4 6" key="1">
    <citation type="journal article" date="2017" name="Front. Immunol.">
        <title>Complete Genome Sequence of Lactobacillus casei LC5, a Potential Probiotics for Atopic Dermatitis.</title>
        <authorList>
            <person name="Kang J."/>
            <person name="Chung W.H."/>
            <person name="Lim T.J."/>
            <person name="Whon T.W."/>
            <person name="Lim S."/>
            <person name="Nam Y.D."/>
        </authorList>
    </citation>
    <scope>NUCLEOTIDE SEQUENCE [LARGE SCALE GENOMIC DNA]</scope>
    <source>
        <strain evidence="4 6">LC5</strain>
    </source>
</reference>
<evidence type="ECO:0000259" key="3">
    <source>
        <dbReference type="PROSITE" id="PS50943"/>
    </source>
</evidence>
<feature type="transmembrane region" description="Helical" evidence="2">
    <location>
        <begin position="83"/>
        <end position="106"/>
    </location>
</feature>
<accession>A0AAN1F107</accession>
<dbReference type="PANTHER" id="PTHR46558:SF15">
    <property type="entry name" value="HELIX-TURN-HELIX DOMAIN PROTEIN"/>
    <property type="match status" value="1"/>
</dbReference>
<dbReference type="PROSITE" id="PS50943">
    <property type="entry name" value="HTH_CROC1"/>
    <property type="match status" value="1"/>
</dbReference>
<dbReference type="SUPFAM" id="SSF47413">
    <property type="entry name" value="lambda repressor-like DNA-binding domains"/>
    <property type="match status" value="1"/>
</dbReference>
<keyword evidence="2" id="KW-1133">Transmembrane helix</keyword>
<dbReference type="GO" id="GO:0003677">
    <property type="term" value="F:DNA binding"/>
    <property type="evidence" value="ECO:0007669"/>
    <property type="project" value="UniProtKB-KW"/>
</dbReference>
<dbReference type="Pfam" id="PF01381">
    <property type="entry name" value="HTH_3"/>
    <property type="match status" value="1"/>
</dbReference>
<dbReference type="PANTHER" id="PTHR46558">
    <property type="entry name" value="TRACRIPTIONAL REGULATORY PROTEIN-RELATED-RELATED"/>
    <property type="match status" value="1"/>
</dbReference>
<dbReference type="Proteomes" id="UP000195609">
    <property type="component" value="Chromosome"/>
</dbReference>
<dbReference type="CDD" id="cd00093">
    <property type="entry name" value="HTH_XRE"/>
    <property type="match status" value="1"/>
</dbReference>
<evidence type="ECO:0000313" key="7">
    <source>
        <dbReference type="Proteomes" id="UP001303564"/>
    </source>
</evidence>
<evidence type="ECO:0000256" key="1">
    <source>
        <dbReference type="ARBA" id="ARBA00023125"/>
    </source>
</evidence>
<dbReference type="AlphaFoldDB" id="A0AAN1F107"/>
<dbReference type="InterPro" id="IPR001387">
    <property type="entry name" value="Cro/C1-type_HTH"/>
</dbReference>
<evidence type="ECO:0000313" key="4">
    <source>
        <dbReference type="EMBL" id="ARY92820.1"/>
    </source>
</evidence>
<dbReference type="Proteomes" id="UP001303564">
    <property type="component" value="Chromosome"/>
</dbReference>
<evidence type="ECO:0000313" key="5">
    <source>
        <dbReference type="EMBL" id="WNX27455.1"/>
    </source>
</evidence>
<organism evidence="4 6">
    <name type="scientific">Lacticaseibacillus casei</name>
    <name type="common">Lactobacillus casei</name>
    <dbReference type="NCBI Taxonomy" id="1582"/>
    <lineage>
        <taxon>Bacteria</taxon>
        <taxon>Bacillati</taxon>
        <taxon>Bacillota</taxon>
        <taxon>Bacilli</taxon>
        <taxon>Lactobacillales</taxon>
        <taxon>Lactobacillaceae</taxon>
        <taxon>Lacticaseibacillus</taxon>
    </lineage>
</organism>
<keyword evidence="2" id="KW-0472">Membrane</keyword>
<feature type="domain" description="HTH cro/C1-type" evidence="3">
    <location>
        <begin position="7"/>
        <end position="61"/>
    </location>
</feature>
<protein>
    <submittedName>
        <fullName evidence="5">Helix-turn-helix transcriptional regulator</fullName>
    </submittedName>
</protein>
<evidence type="ECO:0000256" key="2">
    <source>
        <dbReference type="SAM" id="Phobius"/>
    </source>
</evidence>
<dbReference type="RefSeq" id="WP_049169547.1">
    <property type="nucleotide sequence ID" value="NZ_CP017065.1"/>
</dbReference>
<proteinExistence type="predicted"/>
<sequence length="107" mass="12228">MSFGNSIKQKREAMALSRYQLAKSVHTTVTQVAIWESGRKYPNIKQLIMISDELGLTLDELIKGDSSFQKKIMIDKNNHDADMIVRFSIILEIVLFVVGILLIFHYA</sequence>
<dbReference type="EMBL" id="CP136128">
    <property type="protein sequence ID" value="WNX27455.1"/>
    <property type="molecule type" value="Genomic_DNA"/>
</dbReference>
<dbReference type="EMBL" id="CP017065">
    <property type="protein sequence ID" value="ARY92820.1"/>
    <property type="molecule type" value="Genomic_DNA"/>
</dbReference>
<keyword evidence="1" id="KW-0238">DNA-binding</keyword>